<dbReference type="EC" id="1.1.1.329" evidence="8"/>
<dbReference type="PROSITE" id="PS00059">
    <property type="entry name" value="ADH_ZINC"/>
    <property type="match status" value="1"/>
</dbReference>
<dbReference type="EMBL" id="JAKFHA010000054">
    <property type="protein sequence ID" value="MCF2533646.1"/>
    <property type="molecule type" value="Genomic_DNA"/>
</dbReference>
<dbReference type="InterPro" id="IPR013154">
    <property type="entry name" value="ADH-like_N"/>
</dbReference>
<dbReference type="Proteomes" id="UP001165378">
    <property type="component" value="Unassembled WGS sequence"/>
</dbReference>
<dbReference type="Gene3D" id="3.40.50.720">
    <property type="entry name" value="NAD(P)-binding Rossmann-like Domain"/>
    <property type="match status" value="1"/>
</dbReference>
<evidence type="ECO:0000256" key="8">
    <source>
        <dbReference type="ARBA" id="ARBA00039102"/>
    </source>
</evidence>
<organism evidence="14 15">
    <name type="scientific">Yinghuangia soli</name>
    <dbReference type="NCBI Taxonomy" id="2908204"/>
    <lineage>
        <taxon>Bacteria</taxon>
        <taxon>Bacillati</taxon>
        <taxon>Actinomycetota</taxon>
        <taxon>Actinomycetes</taxon>
        <taxon>Kitasatosporales</taxon>
        <taxon>Streptomycetaceae</taxon>
        <taxon>Yinghuangia</taxon>
    </lineage>
</organism>
<evidence type="ECO:0000256" key="10">
    <source>
        <dbReference type="ARBA" id="ARBA00048685"/>
    </source>
</evidence>
<dbReference type="Pfam" id="PF08240">
    <property type="entry name" value="ADH_N"/>
    <property type="match status" value="1"/>
</dbReference>
<evidence type="ECO:0000259" key="13">
    <source>
        <dbReference type="SMART" id="SM00829"/>
    </source>
</evidence>
<comment type="cofactor">
    <cofactor evidence="1 12">
        <name>Zn(2+)</name>
        <dbReference type="ChEBI" id="CHEBI:29105"/>
    </cofactor>
</comment>
<evidence type="ECO:0000256" key="11">
    <source>
        <dbReference type="ARBA" id="ARBA00049085"/>
    </source>
</evidence>
<keyword evidence="4" id="KW-0560">Oxidoreductase</keyword>
<dbReference type="InterPro" id="IPR013149">
    <property type="entry name" value="ADH-like_C"/>
</dbReference>
<accession>A0AA41QAB6</accession>
<evidence type="ECO:0000256" key="12">
    <source>
        <dbReference type="RuleBase" id="RU361277"/>
    </source>
</evidence>
<comment type="pathway">
    <text evidence="6">Metabolic intermediate biosynthesis; 2-deoxystreptamine biosynthesis; 2-deoxystreptamine from D-glucose 6-phosphate: step 3/4.</text>
</comment>
<comment type="similarity">
    <text evidence="7">Belongs to the zinc-containing alcohol dehydrogenase family. DOIA dehydrogenase subfamily.</text>
</comment>
<comment type="function">
    <text evidence="5">Catalyzes the oxidation of 2-deoxy-scyllo-inosamine (DOIA) with NAD(+) or NADP(+), forming 3-amino-2,3-dideoxy-scyllo-inosose (amino-DOI).</text>
</comment>
<dbReference type="AlphaFoldDB" id="A0AA41QAB6"/>
<dbReference type="PANTHER" id="PTHR43401">
    <property type="entry name" value="L-THREONINE 3-DEHYDROGENASE"/>
    <property type="match status" value="1"/>
</dbReference>
<dbReference type="CDD" id="cd08231">
    <property type="entry name" value="MDR_TM0436_like"/>
    <property type="match status" value="1"/>
</dbReference>
<dbReference type="RefSeq" id="WP_235058414.1">
    <property type="nucleotide sequence ID" value="NZ_JAKFHA010000054.1"/>
</dbReference>
<keyword evidence="2 12" id="KW-0479">Metal-binding</keyword>
<keyword evidence="15" id="KW-1185">Reference proteome</keyword>
<dbReference type="SUPFAM" id="SSF51735">
    <property type="entry name" value="NAD(P)-binding Rossmann-fold domains"/>
    <property type="match status" value="1"/>
</dbReference>
<evidence type="ECO:0000256" key="9">
    <source>
        <dbReference type="ARBA" id="ARBA00039387"/>
    </source>
</evidence>
<dbReference type="SUPFAM" id="SSF50129">
    <property type="entry name" value="GroES-like"/>
    <property type="match status" value="1"/>
</dbReference>
<evidence type="ECO:0000256" key="7">
    <source>
        <dbReference type="ARBA" id="ARBA00038004"/>
    </source>
</evidence>
<dbReference type="Pfam" id="PF00107">
    <property type="entry name" value="ADH_zinc_N"/>
    <property type="match status" value="1"/>
</dbReference>
<comment type="caution">
    <text evidence="14">The sequence shown here is derived from an EMBL/GenBank/DDBJ whole genome shotgun (WGS) entry which is preliminary data.</text>
</comment>
<dbReference type="PANTHER" id="PTHR43401:SF2">
    <property type="entry name" value="L-THREONINE 3-DEHYDROGENASE"/>
    <property type="match status" value="1"/>
</dbReference>
<evidence type="ECO:0000256" key="2">
    <source>
        <dbReference type="ARBA" id="ARBA00022723"/>
    </source>
</evidence>
<evidence type="ECO:0000313" key="15">
    <source>
        <dbReference type="Proteomes" id="UP001165378"/>
    </source>
</evidence>
<evidence type="ECO:0000256" key="4">
    <source>
        <dbReference type="ARBA" id="ARBA00023002"/>
    </source>
</evidence>
<proteinExistence type="inferred from homology"/>
<reference evidence="14" key="1">
    <citation type="submission" date="2022-01" db="EMBL/GenBank/DDBJ databases">
        <title>Genome-Based Taxonomic Classification of the Phylum Actinobacteria.</title>
        <authorList>
            <person name="Gao Y."/>
        </authorList>
    </citation>
    <scope>NUCLEOTIDE SEQUENCE</scope>
    <source>
        <strain evidence="14">KLBMP 8922</strain>
    </source>
</reference>
<dbReference type="Gene3D" id="3.90.180.10">
    <property type="entry name" value="Medium-chain alcohol dehydrogenases, catalytic domain"/>
    <property type="match status" value="1"/>
</dbReference>
<dbReference type="GO" id="GO:0008270">
    <property type="term" value="F:zinc ion binding"/>
    <property type="evidence" value="ECO:0007669"/>
    <property type="project" value="InterPro"/>
</dbReference>
<evidence type="ECO:0000256" key="3">
    <source>
        <dbReference type="ARBA" id="ARBA00022833"/>
    </source>
</evidence>
<dbReference type="InterPro" id="IPR020843">
    <property type="entry name" value="ER"/>
</dbReference>
<dbReference type="InterPro" id="IPR036291">
    <property type="entry name" value="NAD(P)-bd_dom_sf"/>
</dbReference>
<dbReference type="InterPro" id="IPR050129">
    <property type="entry name" value="Zn_alcohol_dh"/>
</dbReference>
<sequence length="369" mass="39227">MYEGRIAQFTAPNEPFEIRDVSLAGRGLLPGEVLVRVTRANVCGSDLHAWHGRFNTRGLGGQLPTVLGHEMVGVVAGLGDGVTHDTAGGELADGTRVVFPYFFPCHVCRYCVAGRRSSCARMSMAMLGSSAEPPYYVGGFADYFLLPAGALLYTVPDTLSDEVVSGANCALSQVMQAFDRAQLSFGETVVIQGAGGLGLYATALAKARGASTVVVVDAVAERLELARELGADAVVDISAETDERARVKRVQQLTDGGADVAIELVGSPAVVDEGIKMLGRFGRYLSVGNIGHGQTYAADPSRLTLTNKSIIGVSLYEPDALGKSLRFLDSVRDTLPKRWLESTTFPLADINEAFRAADQREVVRASIVP</sequence>
<dbReference type="SMART" id="SM00829">
    <property type="entry name" value="PKS_ER"/>
    <property type="match status" value="1"/>
</dbReference>
<evidence type="ECO:0000313" key="14">
    <source>
        <dbReference type="EMBL" id="MCF2533646.1"/>
    </source>
</evidence>
<gene>
    <name evidence="14" type="ORF">LZ495_41400</name>
</gene>
<comment type="catalytic activity">
    <reaction evidence="10">
        <text>2-deoxy-scyllo-inosamine + NAD(+) = 3-amino-2,3-dideoxy-scyllo-inosose + NADH + H(+)</text>
        <dbReference type="Rhea" id="RHEA:33883"/>
        <dbReference type="ChEBI" id="CHEBI:15378"/>
        <dbReference type="ChEBI" id="CHEBI:57540"/>
        <dbReference type="ChEBI" id="CHEBI:57945"/>
        <dbReference type="ChEBI" id="CHEBI:65002"/>
        <dbReference type="ChEBI" id="CHEBI:65003"/>
        <dbReference type="EC" id="1.1.1.329"/>
    </reaction>
</comment>
<protein>
    <recommendedName>
        <fullName evidence="9">2-deoxy-scyllo-inosamine dehydrogenase</fullName>
        <ecNumber evidence="8">1.1.1.329</ecNumber>
    </recommendedName>
</protein>
<feature type="domain" description="Enoyl reductase (ER)" evidence="13">
    <location>
        <begin position="4"/>
        <end position="363"/>
    </location>
</feature>
<name>A0AA41QAB6_9ACTN</name>
<dbReference type="InterPro" id="IPR011032">
    <property type="entry name" value="GroES-like_sf"/>
</dbReference>
<keyword evidence="3 12" id="KW-0862">Zinc</keyword>
<evidence type="ECO:0000256" key="6">
    <source>
        <dbReference type="ARBA" id="ARBA00037908"/>
    </source>
</evidence>
<evidence type="ECO:0000256" key="5">
    <source>
        <dbReference type="ARBA" id="ARBA00037678"/>
    </source>
</evidence>
<dbReference type="InterPro" id="IPR002328">
    <property type="entry name" value="ADH_Zn_CS"/>
</dbReference>
<evidence type="ECO:0000256" key="1">
    <source>
        <dbReference type="ARBA" id="ARBA00001947"/>
    </source>
</evidence>
<dbReference type="GO" id="GO:0016491">
    <property type="term" value="F:oxidoreductase activity"/>
    <property type="evidence" value="ECO:0007669"/>
    <property type="project" value="UniProtKB-KW"/>
</dbReference>
<comment type="catalytic activity">
    <reaction evidence="11">
        <text>2-deoxy-scyllo-inosamine + NADP(+) = 3-amino-2,3-dideoxy-scyllo-inosose + NADPH + H(+)</text>
        <dbReference type="Rhea" id="RHEA:33879"/>
        <dbReference type="ChEBI" id="CHEBI:15378"/>
        <dbReference type="ChEBI" id="CHEBI:57783"/>
        <dbReference type="ChEBI" id="CHEBI:58349"/>
        <dbReference type="ChEBI" id="CHEBI:65002"/>
        <dbReference type="ChEBI" id="CHEBI:65003"/>
        <dbReference type="EC" id="1.1.1.329"/>
    </reaction>
</comment>